<accession>A0A9N7ZD76</accession>
<evidence type="ECO:0000313" key="3">
    <source>
        <dbReference type="Proteomes" id="UP001153269"/>
    </source>
</evidence>
<name>A0A9N7ZD76_PLEPL</name>
<feature type="compositionally biased region" description="Pro residues" evidence="1">
    <location>
        <begin position="22"/>
        <end position="51"/>
    </location>
</feature>
<evidence type="ECO:0000256" key="1">
    <source>
        <dbReference type="SAM" id="MobiDB-lite"/>
    </source>
</evidence>
<dbReference type="Proteomes" id="UP001153269">
    <property type="component" value="Unassembled WGS sequence"/>
</dbReference>
<dbReference type="AlphaFoldDB" id="A0A9N7ZD76"/>
<comment type="caution">
    <text evidence="2">The sequence shown here is derived from an EMBL/GenBank/DDBJ whole genome shotgun (WGS) entry which is preliminary data.</text>
</comment>
<feature type="region of interest" description="Disordered" evidence="1">
    <location>
        <begin position="1"/>
        <end position="99"/>
    </location>
</feature>
<reference evidence="2" key="1">
    <citation type="submission" date="2020-03" db="EMBL/GenBank/DDBJ databases">
        <authorList>
            <person name="Weist P."/>
        </authorList>
    </citation>
    <scope>NUCLEOTIDE SEQUENCE</scope>
</reference>
<keyword evidence="3" id="KW-1185">Reference proteome</keyword>
<gene>
    <name evidence="2" type="ORF">PLEPLA_LOCUS47558</name>
</gene>
<protein>
    <submittedName>
        <fullName evidence="2">Uncharacterized protein</fullName>
    </submittedName>
</protein>
<evidence type="ECO:0000313" key="2">
    <source>
        <dbReference type="EMBL" id="CAB1459721.1"/>
    </source>
</evidence>
<proteinExistence type="predicted"/>
<dbReference type="EMBL" id="CADEAL010004445">
    <property type="protein sequence ID" value="CAB1459721.1"/>
    <property type="molecule type" value="Genomic_DNA"/>
</dbReference>
<sequence>MFQRRFSPVPCSPGPGSHSPYSPVPPPRSLPPGPRSLPPGPRSLPPGPRTHPLPHDEPQRLQVPPVPPPWSPVHALCPRSLLPGPRPPDSPSPHDEPQRLQVPVVRGPQSRSHPVLVRRVQLLPGRLLQDVQVAVAGRPVVPVVHGGAPRPRARQPGSLWGRLHGGSWRFLPGIWGSLSRRRCVLSGLSLLLEGGGWSGWLLGDEAC</sequence>
<organism evidence="2 3">
    <name type="scientific">Pleuronectes platessa</name>
    <name type="common">European plaice</name>
    <dbReference type="NCBI Taxonomy" id="8262"/>
    <lineage>
        <taxon>Eukaryota</taxon>
        <taxon>Metazoa</taxon>
        <taxon>Chordata</taxon>
        <taxon>Craniata</taxon>
        <taxon>Vertebrata</taxon>
        <taxon>Euteleostomi</taxon>
        <taxon>Actinopterygii</taxon>
        <taxon>Neopterygii</taxon>
        <taxon>Teleostei</taxon>
        <taxon>Neoteleostei</taxon>
        <taxon>Acanthomorphata</taxon>
        <taxon>Carangaria</taxon>
        <taxon>Pleuronectiformes</taxon>
        <taxon>Pleuronectoidei</taxon>
        <taxon>Pleuronectidae</taxon>
        <taxon>Pleuronectes</taxon>
    </lineage>
</organism>